<gene>
    <name evidence="1" type="ORF">METZ01_LOCUS120181</name>
</gene>
<dbReference type="AlphaFoldDB" id="A0A381XSZ6"/>
<dbReference type="InterPro" id="IPR029044">
    <property type="entry name" value="Nucleotide-diphossugar_trans"/>
</dbReference>
<dbReference type="SUPFAM" id="SSF53448">
    <property type="entry name" value="Nucleotide-diphospho-sugar transferases"/>
    <property type="match status" value="1"/>
</dbReference>
<evidence type="ECO:0008006" key="2">
    <source>
        <dbReference type="Google" id="ProtNLM"/>
    </source>
</evidence>
<reference evidence="1" key="1">
    <citation type="submission" date="2018-05" db="EMBL/GenBank/DDBJ databases">
        <authorList>
            <person name="Lanie J.A."/>
            <person name="Ng W.-L."/>
            <person name="Kazmierczak K.M."/>
            <person name="Andrzejewski T.M."/>
            <person name="Davidsen T.M."/>
            <person name="Wayne K.J."/>
            <person name="Tettelin H."/>
            <person name="Glass J.I."/>
            <person name="Rusch D."/>
            <person name="Podicherti R."/>
            <person name="Tsui H.-C.T."/>
            <person name="Winkler M.E."/>
        </authorList>
    </citation>
    <scope>NUCLEOTIDE SEQUENCE</scope>
</reference>
<dbReference type="EMBL" id="UINC01016107">
    <property type="protein sequence ID" value="SVA67327.1"/>
    <property type="molecule type" value="Genomic_DNA"/>
</dbReference>
<name>A0A381XSZ6_9ZZZZ</name>
<dbReference type="Gene3D" id="3.90.550.10">
    <property type="entry name" value="Spore Coat Polysaccharide Biosynthesis Protein SpsA, Chain A"/>
    <property type="match status" value="1"/>
</dbReference>
<proteinExistence type="predicted"/>
<accession>A0A381XSZ6</accession>
<feature type="non-terminal residue" evidence="1">
    <location>
        <position position="1"/>
    </location>
</feature>
<organism evidence="1">
    <name type="scientific">marine metagenome</name>
    <dbReference type="NCBI Taxonomy" id="408172"/>
    <lineage>
        <taxon>unclassified sequences</taxon>
        <taxon>metagenomes</taxon>
        <taxon>ecological metagenomes</taxon>
    </lineage>
</organism>
<evidence type="ECO:0000313" key="1">
    <source>
        <dbReference type="EMBL" id="SVA67327.1"/>
    </source>
</evidence>
<sequence length="270" mass="30951">VITVNYKNTAITENFVRSLEKLDRSDRVKLVVVDSESTNETIENLRLLLQNSTLKSLLIDSASNTFYWGGVALALQTLDLNYANGPSWIIACNNDILFTQQDFLKQLIALDPDKYPVIGPTIYSSITGKNLNPAMAKPINIIGKFYYSILFLNPKTARLIHIIRKMTQKLFYSVFKRSTPTSGKIYAPHGAFMIFSKHYFTRGGWIDDNFKLYGEEITTAEIASNNNLEIHFLPELEVSHVEHSSTGTNIWQDWFYHAKETYKYLRKAYL</sequence>
<protein>
    <recommendedName>
        <fullName evidence="2">Glycosyltransferase 2-like domain-containing protein</fullName>
    </recommendedName>
</protein>